<dbReference type="AlphaFoldDB" id="A0A2G6EFK2"/>
<gene>
    <name evidence="1" type="ORF">CSB45_00190</name>
</gene>
<organism evidence="1 2">
    <name type="scientific">candidate division KSB3 bacterium</name>
    <dbReference type="NCBI Taxonomy" id="2044937"/>
    <lineage>
        <taxon>Bacteria</taxon>
        <taxon>candidate division KSB3</taxon>
    </lineage>
</organism>
<sequence length="426" mass="49017">MKKLTLSALLLMLITGLYGEERAIGWGSYYMPGNIIPEAALSYEGYSYHGWHYNDGKSYYGTRHYGQLGLYPAAEVMLWKPYFGEYAPLDIGVEAIGRFGIPLSRYESFSMGAGAQASFHLGFRGFDFPGAEYLDRIDFFVKMGLGCDFVNEDGFKLGFISQTGVNYFITEQFALGLSYRYWGANSYGRNGVAIQARYRLGRTGKVRGMGKTWDGLNTSLSGIKDMSYLAQFYAYFGYAAYTGGYYYDSSSIKEGCGGIWRYEDEEGKEAFFIERTLLKRDDQGGQWWLLKYYNKEEEVLFEYYITRDNALKILYYRDEKGQIRSYEFKGDEELVVINSSDVVDYEEMEKQSSSREDVQVHAGLFRDCLHVVRSRNGESQDFWYSDDKTIPGGLIKFHYFDDDDELKGELYDKVQGKQDNFTLKTK</sequence>
<reference evidence="1 2" key="1">
    <citation type="submission" date="2017-10" db="EMBL/GenBank/DDBJ databases">
        <title>Novel microbial diversity and functional potential in the marine mammal oral microbiome.</title>
        <authorList>
            <person name="Dudek N.K."/>
            <person name="Sun C.L."/>
            <person name="Burstein D."/>
            <person name="Kantor R.S."/>
            <person name="Aliaga Goltsman D.S."/>
            <person name="Bik E.M."/>
            <person name="Thomas B.C."/>
            <person name="Banfield J.F."/>
            <person name="Relman D.A."/>
        </authorList>
    </citation>
    <scope>NUCLEOTIDE SEQUENCE [LARGE SCALE GENOMIC DNA]</scope>
    <source>
        <strain evidence="1">DOLZORAL124_49_17</strain>
    </source>
</reference>
<comment type="caution">
    <text evidence="1">The sequence shown here is derived from an EMBL/GenBank/DDBJ whole genome shotgun (WGS) entry which is preliminary data.</text>
</comment>
<dbReference type="SUPFAM" id="SSF56925">
    <property type="entry name" value="OMPA-like"/>
    <property type="match status" value="1"/>
</dbReference>
<protein>
    <submittedName>
        <fullName evidence="1">Uncharacterized protein</fullName>
    </submittedName>
</protein>
<accession>A0A2G6EFK2</accession>
<evidence type="ECO:0000313" key="2">
    <source>
        <dbReference type="Proteomes" id="UP000229740"/>
    </source>
</evidence>
<dbReference type="Proteomes" id="UP000229740">
    <property type="component" value="Unassembled WGS sequence"/>
</dbReference>
<proteinExistence type="predicted"/>
<evidence type="ECO:0000313" key="1">
    <source>
        <dbReference type="EMBL" id="PID60612.1"/>
    </source>
</evidence>
<dbReference type="EMBL" id="PDPS01000004">
    <property type="protein sequence ID" value="PID60612.1"/>
    <property type="molecule type" value="Genomic_DNA"/>
</dbReference>
<dbReference type="InterPro" id="IPR011250">
    <property type="entry name" value="OMP/PagP_B-barrel"/>
</dbReference>
<name>A0A2G6EFK2_9BACT</name>